<dbReference type="OrthoDB" id="6157970at2759"/>
<evidence type="ECO:0000313" key="2">
    <source>
        <dbReference type="RefSeq" id="XP_022337891.1"/>
    </source>
</evidence>
<reference evidence="2" key="1">
    <citation type="submission" date="2025-08" db="UniProtKB">
        <authorList>
            <consortium name="RefSeq"/>
        </authorList>
    </citation>
    <scope>IDENTIFICATION</scope>
    <source>
        <tissue evidence="2">Whole sample</tissue>
    </source>
</reference>
<dbReference type="KEGG" id="cvn:111133650"/>
<dbReference type="GeneID" id="111133650"/>
<name>A0A8B8EE95_CRAVI</name>
<dbReference type="Proteomes" id="UP000694844">
    <property type="component" value="Chromosome 5"/>
</dbReference>
<dbReference type="AlphaFoldDB" id="A0A8B8EE95"/>
<organism evidence="1 2">
    <name type="scientific">Crassostrea virginica</name>
    <name type="common">Eastern oyster</name>
    <dbReference type="NCBI Taxonomy" id="6565"/>
    <lineage>
        <taxon>Eukaryota</taxon>
        <taxon>Metazoa</taxon>
        <taxon>Spiralia</taxon>
        <taxon>Lophotrochozoa</taxon>
        <taxon>Mollusca</taxon>
        <taxon>Bivalvia</taxon>
        <taxon>Autobranchia</taxon>
        <taxon>Pteriomorphia</taxon>
        <taxon>Ostreida</taxon>
        <taxon>Ostreoidea</taxon>
        <taxon>Ostreidae</taxon>
        <taxon>Crassostrea</taxon>
    </lineage>
</organism>
<evidence type="ECO:0000313" key="1">
    <source>
        <dbReference type="Proteomes" id="UP000694844"/>
    </source>
</evidence>
<sequence>MSYWCQCIGRELGEGTSSLCCRPKYRQPTLEDISMFVQDSWIYAALISLPEGDSIIIMKRKVDRDKTCYGNCTDTCQICDDNIVFNRSKASIKPMLGMMVPGKPYILSDDHFEGIQYFVRWTARSVRCLCRYP</sequence>
<accession>A0A8B8EE95</accession>
<dbReference type="RefSeq" id="XP_022337891.1">
    <property type="nucleotide sequence ID" value="XM_022482183.1"/>
</dbReference>
<protein>
    <submittedName>
        <fullName evidence="2">Uncharacterized protein LOC111133650</fullName>
    </submittedName>
</protein>
<proteinExistence type="predicted"/>
<keyword evidence="1" id="KW-1185">Reference proteome</keyword>
<gene>
    <name evidence="2" type="primary">LOC111133650</name>
</gene>